<keyword evidence="1" id="KW-0547">Nucleotide-binding</keyword>
<feature type="domain" description="ATP-grasp" evidence="2">
    <location>
        <begin position="203"/>
        <end position="385"/>
    </location>
</feature>
<dbReference type="SUPFAM" id="SSF56059">
    <property type="entry name" value="Glutathione synthetase ATP-binding domain-like"/>
    <property type="match status" value="1"/>
</dbReference>
<dbReference type="STRING" id="1004156.AYP45_00290"/>
<dbReference type="InterPro" id="IPR013815">
    <property type="entry name" value="ATP_grasp_subdomain_1"/>
</dbReference>
<dbReference type="InterPro" id="IPR011761">
    <property type="entry name" value="ATP-grasp"/>
</dbReference>
<dbReference type="AlphaFoldDB" id="A0A1V4AXW3"/>
<keyword evidence="1" id="KW-0067">ATP-binding</keyword>
<evidence type="ECO:0000313" key="3">
    <source>
        <dbReference type="EMBL" id="OOP57972.1"/>
    </source>
</evidence>
<dbReference type="InterPro" id="IPR005479">
    <property type="entry name" value="CPAse_ATP-bd"/>
</dbReference>
<dbReference type="EMBL" id="AYTS01000004">
    <property type="protein sequence ID" value="OOP57972.1"/>
    <property type="molecule type" value="Genomic_DNA"/>
</dbReference>
<evidence type="ECO:0000259" key="2">
    <source>
        <dbReference type="PROSITE" id="PS50975"/>
    </source>
</evidence>
<dbReference type="Gene3D" id="3.30.470.20">
    <property type="entry name" value="ATP-grasp fold, B domain"/>
    <property type="match status" value="1"/>
</dbReference>
<gene>
    <name evidence="3" type="ORF">AYP45_00290</name>
</gene>
<proteinExistence type="predicted"/>
<evidence type="ECO:0000313" key="4">
    <source>
        <dbReference type="Proteomes" id="UP000189681"/>
    </source>
</evidence>
<dbReference type="Gene3D" id="3.30.1490.20">
    <property type="entry name" value="ATP-grasp fold, A domain"/>
    <property type="match status" value="1"/>
</dbReference>
<comment type="caution">
    <text evidence="3">The sequence shown here is derived from an EMBL/GenBank/DDBJ whole genome shotgun (WGS) entry which is preliminary data.</text>
</comment>
<dbReference type="GO" id="GO:0005524">
    <property type="term" value="F:ATP binding"/>
    <property type="evidence" value="ECO:0007669"/>
    <property type="project" value="UniProtKB-UniRule"/>
</dbReference>
<dbReference type="PROSITE" id="PS50975">
    <property type="entry name" value="ATP_GRASP"/>
    <property type="match status" value="1"/>
</dbReference>
<sequence>MLRGDILNKVNVCTHGNLFCDHYQVKGKNRCAHTPWGKRAEETVGSYISYKFFWFKIRKTNSCILYLHRFAGNIINEWAMCKGKPEVLLVCSDGGYYNLLRIPCILSKAGCNVSLLTTENNILIGSRFVNCLLPQTPDIPSLILLLKAHLDENQNHYAWIIVGDDGVLFELIKYRGEEWVEGWFPVDMKSDAVDIISTKEGFVRACSVNNIPFPASYICDSIHSAHAIAEKAGYPVMLKTMRGSSGSGVRCAQNAHELINAYNSIKSPPKFILQKFINGLVGVTEILMEHGTPVAWISSYVYQTIDGRFGPSCARQFMEHVSIEKIILQLGKMLKFHGLCGFDWIHNQQDDSITVLEFHARPPPGFHLGVACNVNFSDGIRDMLLGIRTVRKPIVSSTTGKPKRVYMFPQHVSRCIKERDFKDLIHWIPGIKSNWYYDIFLNDPILLKRIIFHSFFGKIKNLYQKRVTFFRIFAQ</sequence>
<organism evidence="3 4">
    <name type="scientific">Candidatus Brocadia carolinensis</name>
    <dbReference type="NCBI Taxonomy" id="1004156"/>
    <lineage>
        <taxon>Bacteria</taxon>
        <taxon>Pseudomonadati</taxon>
        <taxon>Planctomycetota</taxon>
        <taxon>Candidatus Brocadiia</taxon>
        <taxon>Candidatus Brocadiales</taxon>
        <taxon>Candidatus Brocadiaceae</taxon>
        <taxon>Candidatus Brocadia</taxon>
    </lineage>
</organism>
<dbReference type="GO" id="GO:0046872">
    <property type="term" value="F:metal ion binding"/>
    <property type="evidence" value="ECO:0007669"/>
    <property type="project" value="InterPro"/>
</dbReference>
<reference evidence="3 4" key="1">
    <citation type="journal article" date="2017" name="Water Res.">
        <title>Discovery and metagenomic analysis of an anammox bacterial enrichment related to Candidatus "Brocadia caroliniensis" in a full-scale glycerol-fed nitritation-denitritation separate centrate treatment process.</title>
        <authorList>
            <person name="Park H."/>
            <person name="Brotto A.C."/>
            <person name="van Loosdrecht M.C."/>
            <person name="Chandran K."/>
        </authorList>
    </citation>
    <scope>NUCLEOTIDE SEQUENCE [LARGE SCALE GENOMIC DNA]</scope>
    <source>
        <strain evidence="3">26THWARD</strain>
    </source>
</reference>
<name>A0A1V4AXW3_9BACT</name>
<accession>A0A1V4AXW3</accession>
<dbReference type="Pfam" id="PF02786">
    <property type="entry name" value="CPSase_L_D2"/>
    <property type="match status" value="1"/>
</dbReference>
<protein>
    <recommendedName>
        <fullName evidence="2">ATP-grasp domain-containing protein</fullName>
    </recommendedName>
</protein>
<dbReference type="Proteomes" id="UP000189681">
    <property type="component" value="Unassembled WGS sequence"/>
</dbReference>
<evidence type="ECO:0000256" key="1">
    <source>
        <dbReference type="PROSITE-ProRule" id="PRU00409"/>
    </source>
</evidence>